<dbReference type="Gene3D" id="3.30.450.40">
    <property type="match status" value="1"/>
</dbReference>
<dbReference type="GO" id="GO:0003677">
    <property type="term" value="F:DNA binding"/>
    <property type="evidence" value="ECO:0007669"/>
    <property type="project" value="UniProtKB-KW"/>
</dbReference>
<comment type="function">
    <text evidence="5">May be an activator protein for the gylABX operon.</text>
</comment>
<evidence type="ECO:0000259" key="8">
    <source>
        <dbReference type="PROSITE" id="PS51078"/>
    </source>
</evidence>
<dbReference type="RefSeq" id="WP_194695933.1">
    <property type="nucleotide sequence ID" value="NZ_JADKPO010000009.1"/>
</dbReference>
<dbReference type="SMART" id="SM00346">
    <property type="entry name" value="HTH_ICLR"/>
    <property type="match status" value="1"/>
</dbReference>
<evidence type="ECO:0000256" key="2">
    <source>
        <dbReference type="ARBA" id="ARBA00023015"/>
    </source>
</evidence>
<dbReference type="PROSITE" id="PS51078">
    <property type="entry name" value="ICLR_ED"/>
    <property type="match status" value="1"/>
</dbReference>
<evidence type="ECO:0000259" key="7">
    <source>
        <dbReference type="PROSITE" id="PS51077"/>
    </source>
</evidence>
<dbReference type="PANTHER" id="PTHR30136:SF35">
    <property type="entry name" value="HTH-TYPE TRANSCRIPTIONAL REGULATOR RV1719"/>
    <property type="match status" value="1"/>
</dbReference>
<accession>A0A930VHQ9</accession>
<feature type="domain" description="HTH iclR-type" evidence="7">
    <location>
        <begin position="5"/>
        <end position="67"/>
    </location>
</feature>
<keyword evidence="3" id="KW-0238">DNA-binding</keyword>
<evidence type="ECO:0000256" key="6">
    <source>
        <dbReference type="ARBA" id="ARBA00070406"/>
    </source>
</evidence>
<dbReference type="FunFam" id="1.10.10.10:FF:000056">
    <property type="entry name" value="IclR family transcriptional regulator"/>
    <property type="match status" value="1"/>
</dbReference>
<evidence type="ECO:0000256" key="3">
    <source>
        <dbReference type="ARBA" id="ARBA00023125"/>
    </source>
</evidence>
<dbReference type="PROSITE" id="PS51077">
    <property type="entry name" value="HTH_ICLR"/>
    <property type="match status" value="1"/>
</dbReference>
<dbReference type="InterPro" id="IPR036390">
    <property type="entry name" value="WH_DNA-bd_sf"/>
</dbReference>
<dbReference type="GO" id="GO:0006071">
    <property type="term" value="P:glycerol metabolic process"/>
    <property type="evidence" value="ECO:0007669"/>
    <property type="project" value="UniProtKB-KW"/>
</dbReference>
<evidence type="ECO:0000256" key="4">
    <source>
        <dbReference type="ARBA" id="ARBA00023163"/>
    </source>
</evidence>
<dbReference type="AlphaFoldDB" id="A0A930VHQ9"/>
<keyword evidence="4" id="KW-0804">Transcription</keyword>
<reference evidence="9" key="1">
    <citation type="submission" date="2020-11" db="EMBL/GenBank/DDBJ databases">
        <title>Nocardioides cynanchi sp. nov., isolated from soil of rhizosphere of Cynanchum wilfordii.</title>
        <authorList>
            <person name="Lee J.-S."/>
            <person name="Suh M.K."/>
            <person name="Kim J.-S."/>
        </authorList>
    </citation>
    <scope>NUCLEOTIDE SEQUENCE</scope>
    <source>
        <strain evidence="9">KCTC 19276</strain>
    </source>
</reference>
<name>A0A930VHQ9_9ACTN</name>
<dbReference type="Pfam" id="PF01614">
    <property type="entry name" value="IclR_C"/>
    <property type="match status" value="1"/>
</dbReference>
<evidence type="ECO:0000256" key="1">
    <source>
        <dbReference type="ARBA" id="ARBA00022798"/>
    </source>
</evidence>
<keyword evidence="2" id="KW-0805">Transcription regulation</keyword>
<dbReference type="SUPFAM" id="SSF55781">
    <property type="entry name" value="GAF domain-like"/>
    <property type="match status" value="1"/>
</dbReference>
<gene>
    <name evidence="9" type="ORF">ISU10_08370</name>
</gene>
<dbReference type="Pfam" id="PF09339">
    <property type="entry name" value="HTH_IclR"/>
    <property type="match status" value="1"/>
</dbReference>
<dbReference type="PANTHER" id="PTHR30136">
    <property type="entry name" value="HELIX-TURN-HELIX TRANSCRIPTIONAL REGULATOR, ICLR FAMILY"/>
    <property type="match status" value="1"/>
</dbReference>
<organism evidence="9 10">
    <name type="scientific">Nocardioides agariphilus</name>
    <dbReference type="NCBI Taxonomy" id="433664"/>
    <lineage>
        <taxon>Bacteria</taxon>
        <taxon>Bacillati</taxon>
        <taxon>Actinomycetota</taxon>
        <taxon>Actinomycetes</taxon>
        <taxon>Propionibacteriales</taxon>
        <taxon>Nocardioidaceae</taxon>
        <taxon>Nocardioides</taxon>
    </lineage>
</organism>
<sequence length="256" mass="27814">MGESLSSVTNAVRVLKAFSSRHRSYGVTELARKLGLSTSTTHRLLATLVAEHMVEQDPETGRYRLGLAVYDLVAATSPGYDLTEAVLPPMTMLRHRTGETTQLGVLDGREVVYVERLQSMHSLRMFLDVGRRNTAHSTGTGKVLLAHLDKAVLDRTLDGWELQAFTPFTIIDTDLLRKELARIREQGWGCNIEEAEIGATSVGAPVRDVTGQVVAALSVAGPTARMSPELPAITHAVVEAAAAASRRLGHRSRGHE</sequence>
<dbReference type="InterPro" id="IPR014757">
    <property type="entry name" value="Tscrpt_reg_IclR_C"/>
</dbReference>
<evidence type="ECO:0000256" key="5">
    <source>
        <dbReference type="ARBA" id="ARBA00058938"/>
    </source>
</evidence>
<dbReference type="Proteomes" id="UP000660668">
    <property type="component" value="Unassembled WGS sequence"/>
</dbReference>
<dbReference type="InterPro" id="IPR029016">
    <property type="entry name" value="GAF-like_dom_sf"/>
</dbReference>
<evidence type="ECO:0000313" key="10">
    <source>
        <dbReference type="Proteomes" id="UP000660668"/>
    </source>
</evidence>
<dbReference type="Gene3D" id="1.10.10.10">
    <property type="entry name" value="Winged helix-like DNA-binding domain superfamily/Winged helix DNA-binding domain"/>
    <property type="match status" value="1"/>
</dbReference>
<dbReference type="InterPro" id="IPR005471">
    <property type="entry name" value="Tscrpt_reg_IclR_N"/>
</dbReference>
<dbReference type="InterPro" id="IPR036388">
    <property type="entry name" value="WH-like_DNA-bd_sf"/>
</dbReference>
<dbReference type="SUPFAM" id="SSF46785">
    <property type="entry name" value="Winged helix' DNA-binding domain"/>
    <property type="match status" value="1"/>
</dbReference>
<dbReference type="GO" id="GO:0003700">
    <property type="term" value="F:DNA-binding transcription factor activity"/>
    <property type="evidence" value="ECO:0007669"/>
    <property type="project" value="TreeGrafter"/>
</dbReference>
<feature type="domain" description="IclR-ED" evidence="8">
    <location>
        <begin position="68"/>
        <end position="250"/>
    </location>
</feature>
<dbReference type="InterPro" id="IPR050707">
    <property type="entry name" value="HTH_MetabolicPath_Reg"/>
</dbReference>
<keyword evidence="10" id="KW-1185">Reference proteome</keyword>
<keyword evidence="1" id="KW-0319">Glycerol metabolism</keyword>
<proteinExistence type="predicted"/>
<dbReference type="GO" id="GO:0045892">
    <property type="term" value="P:negative regulation of DNA-templated transcription"/>
    <property type="evidence" value="ECO:0007669"/>
    <property type="project" value="TreeGrafter"/>
</dbReference>
<protein>
    <recommendedName>
        <fullName evidence="6">Glycerol operon regulatory protein</fullName>
    </recommendedName>
</protein>
<dbReference type="EMBL" id="JADKPO010000009">
    <property type="protein sequence ID" value="MBF4767779.1"/>
    <property type="molecule type" value="Genomic_DNA"/>
</dbReference>
<comment type="caution">
    <text evidence="9">The sequence shown here is derived from an EMBL/GenBank/DDBJ whole genome shotgun (WGS) entry which is preliminary data.</text>
</comment>
<evidence type="ECO:0000313" key="9">
    <source>
        <dbReference type="EMBL" id="MBF4767779.1"/>
    </source>
</evidence>